<evidence type="ECO:0000313" key="36">
    <source>
        <dbReference type="Proteomes" id="UP000316473"/>
    </source>
</evidence>
<keyword evidence="18" id="KW-0443">Lipid metabolism</keyword>
<keyword evidence="8" id="KW-0597">Phosphoprotein</keyword>
<keyword evidence="12" id="KW-0274">FAD</keyword>
<keyword evidence="36" id="KW-1185">Reference proteome</keyword>
<keyword evidence="14" id="KW-0521">NADP</keyword>
<dbReference type="Gene3D" id="3.50.50.60">
    <property type="entry name" value="FAD/NAD(P)-binding domain"/>
    <property type="match status" value="1"/>
</dbReference>
<comment type="catalytic activity">
    <reaction evidence="25">
        <text>heptan-2-one + NADPH + O2 + H(+) = pentyl acetate + NADP(+) + H2O</text>
        <dbReference type="Rhea" id="RHEA:54836"/>
        <dbReference type="ChEBI" id="CHEBI:5672"/>
        <dbReference type="ChEBI" id="CHEBI:15377"/>
        <dbReference type="ChEBI" id="CHEBI:15378"/>
        <dbReference type="ChEBI" id="CHEBI:15379"/>
        <dbReference type="ChEBI" id="CHEBI:57783"/>
        <dbReference type="ChEBI" id="CHEBI:58349"/>
        <dbReference type="ChEBI" id="CHEBI:87362"/>
    </reaction>
    <physiologicalReaction direction="left-to-right" evidence="25">
        <dbReference type="Rhea" id="RHEA:54837"/>
    </physiologicalReaction>
</comment>
<name>A0A4Y1YRY2_9PROT</name>
<evidence type="ECO:0000256" key="34">
    <source>
        <dbReference type="SAM" id="Phobius"/>
    </source>
</evidence>
<evidence type="ECO:0000256" key="15">
    <source>
        <dbReference type="ARBA" id="ARBA00022989"/>
    </source>
</evidence>
<comment type="catalytic activity">
    <reaction evidence="30">
        <text>(2E)-geranial + NADPH + O2 + H(+) = (1E)-2,6-dimethylhepta-1,5-dien-1-yl formate + NADP(+) + H2O</text>
        <dbReference type="Rhea" id="RHEA:54860"/>
        <dbReference type="ChEBI" id="CHEBI:15377"/>
        <dbReference type="ChEBI" id="CHEBI:15378"/>
        <dbReference type="ChEBI" id="CHEBI:15379"/>
        <dbReference type="ChEBI" id="CHEBI:16980"/>
        <dbReference type="ChEBI" id="CHEBI:57783"/>
        <dbReference type="ChEBI" id="CHEBI:58349"/>
        <dbReference type="ChEBI" id="CHEBI:138375"/>
    </reaction>
    <physiologicalReaction direction="left-to-right" evidence="30">
        <dbReference type="Rhea" id="RHEA:54861"/>
    </physiologicalReaction>
</comment>
<keyword evidence="15 34" id="KW-1133">Transmembrane helix</keyword>
<evidence type="ECO:0000256" key="12">
    <source>
        <dbReference type="ARBA" id="ARBA00022827"/>
    </source>
</evidence>
<evidence type="ECO:0000256" key="24">
    <source>
        <dbReference type="ARBA" id="ARBA00047426"/>
    </source>
</evidence>
<evidence type="ECO:0000256" key="26">
    <source>
        <dbReference type="ARBA" id="ARBA00047855"/>
    </source>
</evidence>
<dbReference type="EMBL" id="AP019756">
    <property type="protein sequence ID" value="BBL36021.1"/>
    <property type="molecule type" value="Genomic_DNA"/>
</dbReference>
<evidence type="ECO:0000256" key="14">
    <source>
        <dbReference type="ARBA" id="ARBA00022857"/>
    </source>
</evidence>
<protein>
    <recommendedName>
        <fullName evidence="6">Flavin-containing monooxygenase 5</fullName>
        <ecNumber evidence="5">1.6.3.1</ecNumber>
    </recommendedName>
    <alternativeName>
        <fullName evidence="22">Dimethylaniline monooxygenase [N-oxide-forming] 5</fullName>
    </alternativeName>
    <alternativeName>
        <fullName evidence="20">Dimethylaniline oxidase 5</fullName>
    </alternativeName>
    <alternativeName>
        <fullName evidence="21">NADPH oxidase</fullName>
    </alternativeName>
</protein>
<keyword evidence="19 34" id="KW-0472">Membrane</keyword>
<keyword evidence="9" id="KW-0285">Flavoprotein</keyword>
<comment type="cofactor">
    <cofactor evidence="1">
        <name>FAD</name>
        <dbReference type="ChEBI" id="CHEBI:57692"/>
    </cofactor>
</comment>
<sequence>MRTTNYDLLIVGAGVSGLVTAKHALQAGLSVLIIEASSKVGGVWAFDPDKPGGVMYSTRINVSKYNYAFAGFPFPEEVSDFPDHREVLAYIEAYTIEYAINKHIVFNTEVTRLEQSNSGNWIVNGRSSPGNSEQCWTAHSVAIASGHHRTPLWPKVPGLENFKGRVLHSSQYKGNQYCFPVADKSALIIGFGNSGVDVACDIAAKAASVVISTRSGAWVLPNYIFGYPADLYAARVLKWLPWQWTSNAYEKAIIAATGNPVRWGLRPAHKALRSHPTVGGRLISLLQSKQIRIAGGVQRVTEYGVVFDDGSTYKADMLIFCTGYRIDFPFLSDKIRDVVFGATDNQVNLYMNMFSPQIGASLAFIGLVQPDTGGLLPVSEMQARWLVNLHQKRVKLPSSKVMQQRINKDMEYRRKRYVNSPRHTIQCNTIAYNDEVAAWIDSSALRYRSPKFLFRLIFGTGGVDQWTNHRTKDIDQRIQNVPVPAAMKGLGWFVLSAGLMITVTGLTLIVSFIV</sequence>
<evidence type="ECO:0000256" key="27">
    <source>
        <dbReference type="ARBA" id="ARBA00047864"/>
    </source>
</evidence>
<evidence type="ECO:0000256" key="30">
    <source>
        <dbReference type="ARBA" id="ARBA00048989"/>
    </source>
</evidence>
<dbReference type="PIRSF" id="PIRSF000332">
    <property type="entry name" value="FMO"/>
    <property type="match status" value="1"/>
</dbReference>
<comment type="catalytic activity">
    <reaction evidence="28">
        <text>hexan-3-one + NADPH + O2 + H(+) = ethyl butanoate + NADP(+) + H2O</text>
        <dbReference type="Rhea" id="RHEA:54844"/>
        <dbReference type="ChEBI" id="CHEBI:15377"/>
        <dbReference type="ChEBI" id="CHEBI:15378"/>
        <dbReference type="ChEBI" id="CHEBI:15379"/>
        <dbReference type="ChEBI" id="CHEBI:57783"/>
        <dbReference type="ChEBI" id="CHEBI:58349"/>
        <dbReference type="ChEBI" id="CHEBI:88764"/>
        <dbReference type="ChEBI" id="CHEBI:89891"/>
    </reaction>
    <physiologicalReaction direction="left-to-right" evidence="28">
        <dbReference type="Rhea" id="RHEA:54845"/>
    </physiologicalReaction>
</comment>
<keyword evidence="10 34" id="KW-0812">Transmembrane</keyword>
<evidence type="ECO:0000256" key="22">
    <source>
        <dbReference type="ARBA" id="ARBA00033301"/>
    </source>
</evidence>
<dbReference type="InterPro" id="IPR050346">
    <property type="entry name" value="FMO-like"/>
</dbReference>
<evidence type="ECO:0000256" key="3">
    <source>
        <dbReference type="ARBA" id="ARBA00004524"/>
    </source>
</evidence>
<comment type="catalytic activity">
    <reaction evidence="27">
        <text>NADPH + O2 + H(+) = H2O2 + NADP(+)</text>
        <dbReference type="Rhea" id="RHEA:11260"/>
        <dbReference type="ChEBI" id="CHEBI:15378"/>
        <dbReference type="ChEBI" id="CHEBI:15379"/>
        <dbReference type="ChEBI" id="CHEBI:16240"/>
        <dbReference type="ChEBI" id="CHEBI:57783"/>
        <dbReference type="ChEBI" id="CHEBI:58349"/>
        <dbReference type="EC" id="1.6.3.1"/>
    </reaction>
    <physiologicalReaction direction="left-to-right" evidence="27">
        <dbReference type="Rhea" id="RHEA:11261"/>
    </physiologicalReaction>
</comment>
<dbReference type="InterPro" id="IPR020946">
    <property type="entry name" value="Flavin_mOase-like"/>
</dbReference>
<evidence type="ECO:0000256" key="32">
    <source>
        <dbReference type="ARBA" id="ARBA00049443"/>
    </source>
</evidence>
<dbReference type="SUPFAM" id="SSF51905">
    <property type="entry name" value="FAD/NAD(P)-binding domain"/>
    <property type="match status" value="2"/>
</dbReference>
<evidence type="ECO:0000256" key="2">
    <source>
        <dbReference type="ARBA" id="ARBA00004389"/>
    </source>
</evidence>
<evidence type="ECO:0000256" key="5">
    <source>
        <dbReference type="ARBA" id="ARBA00012698"/>
    </source>
</evidence>
<keyword evidence="16" id="KW-0560">Oxidoreductase</keyword>
<comment type="similarity">
    <text evidence="4">Belongs to the FMO family.</text>
</comment>
<dbReference type="GO" id="GO:0050661">
    <property type="term" value="F:NADP binding"/>
    <property type="evidence" value="ECO:0007669"/>
    <property type="project" value="InterPro"/>
</dbReference>
<evidence type="ECO:0000256" key="21">
    <source>
        <dbReference type="ARBA" id="ARBA00033213"/>
    </source>
</evidence>
<gene>
    <name evidence="35" type="ORF">Nstercoris_02300</name>
</gene>
<dbReference type="EC" id="1.6.3.1" evidence="5"/>
<keyword evidence="7" id="KW-0488">Methylation</keyword>
<dbReference type="PRINTS" id="PR00370">
    <property type="entry name" value="FMOXYGENASE"/>
</dbReference>
<comment type="catalytic activity">
    <reaction evidence="33">
        <text>octan-3-one + NADPH + O2 + H(+) = pentyl propanoate + NADP(+) + H2O</text>
        <dbReference type="Rhea" id="RHEA:54840"/>
        <dbReference type="ChEBI" id="CHEBI:15377"/>
        <dbReference type="ChEBI" id="CHEBI:15378"/>
        <dbReference type="ChEBI" id="CHEBI:15379"/>
        <dbReference type="ChEBI" id="CHEBI:57783"/>
        <dbReference type="ChEBI" id="CHEBI:58349"/>
        <dbReference type="ChEBI" id="CHEBI:80946"/>
        <dbReference type="ChEBI" id="CHEBI:87373"/>
    </reaction>
    <physiologicalReaction direction="left-to-right" evidence="33">
        <dbReference type="Rhea" id="RHEA:54841"/>
    </physiologicalReaction>
</comment>
<keyword evidence="17" id="KW-0503">Monooxygenase</keyword>
<evidence type="ECO:0000256" key="33">
    <source>
        <dbReference type="ARBA" id="ARBA00049475"/>
    </source>
</evidence>
<dbReference type="Pfam" id="PF00743">
    <property type="entry name" value="FMO-like"/>
    <property type="match status" value="1"/>
</dbReference>
<proteinExistence type="inferred from homology"/>
<dbReference type="GO" id="GO:0050660">
    <property type="term" value="F:flavin adenine dinucleotide binding"/>
    <property type="evidence" value="ECO:0007669"/>
    <property type="project" value="InterPro"/>
</dbReference>
<geneLocation type="plasmid" evidence="36">
    <name>1 dna</name>
</geneLocation>
<comment type="subcellular location">
    <subcellularLocation>
        <location evidence="2">Endoplasmic reticulum membrane</location>
        <topology evidence="2">Single-pass membrane protein</topology>
    </subcellularLocation>
    <subcellularLocation>
        <location evidence="3">Microsome membrane</location>
    </subcellularLocation>
</comment>
<dbReference type="GO" id="GO:0004499">
    <property type="term" value="F:N,N-dimethylaniline monooxygenase activity"/>
    <property type="evidence" value="ECO:0007669"/>
    <property type="project" value="InterPro"/>
</dbReference>
<dbReference type="Proteomes" id="UP000316473">
    <property type="component" value="Plasmid plasmid 1"/>
</dbReference>
<dbReference type="InterPro" id="IPR002257">
    <property type="entry name" value="Flavin_mOase_5"/>
</dbReference>
<keyword evidence="11" id="KW-0256">Endoplasmic reticulum</keyword>
<comment type="catalytic activity">
    <reaction evidence="32">
        <text>N,N-dimethylaniline + NADPH + O2 + H(+) = N,N-dimethylaniline N-oxide + NADP(+) + H2O</text>
        <dbReference type="Rhea" id="RHEA:24468"/>
        <dbReference type="ChEBI" id="CHEBI:15377"/>
        <dbReference type="ChEBI" id="CHEBI:15378"/>
        <dbReference type="ChEBI" id="CHEBI:15379"/>
        <dbReference type="ChEBI" id="CHEBI:16269"/>
        <dbReference type="ChEBI" id="CHEBI:17735"/>
        <dbReference type="ChEBI" id="CHEBI:57783"/>
        <dbReference type="ChEBI" id="CHEBI:58349"/>
        <dbReference type="EC" id="1.14.13.8"/>
    </reaction>
    <physiologicalReaction direction="left-to-right" evidence="32">
        <dbReference type="Rhea" id="RHEA:24469"/>
    </physiologicalReaction>
</comment>
<evidence type="ECO:0000256" key="6">
    <source>
        <dbReference type="ARBA" id="ARBA00019213"/>
    </source>
</evidence>
<evidence type="ECO:0000256" key="9">
    <source>
        <dbReference type="ARBA" id="ARBA00022630"/>
    </source>
</evidence>
<evidence type="ECO:0000256" key="28">
    <source>
        <dbReference type="ARBA" id="ARBA00047977"/>
    </source>
</evidence>
<dbReference type="PANTHER" id="PTHR23023">
    <property type="entry name" value="DIMETHYLANILINE MONOOXYGENASE"/>
    <property type="match status" value="1"/>
</dbReference>
<feature type="transmembrane region" description="Helical" evidence="34">
    <location>
        <begin position="490"/>
        <end position="513"/>
    </location>
</feature>
<dbReference type="InterPro" id="IPR036188">
    <property type="entry name" value="FAD/NAD-bd_sf"/>
</dbReference>
<evidence type="ECO:0000256" key="19">
    <source>
        <dbReference type="ARBA" id="ARBA00023136"/>
    </source>
</evidence>
<evidence type="ECO:0000256" key="16">
    <source>
        <dbReference type="ARBA" id="ARBA00023002"/>
    </source>
</evidence>
<dbReference type="InterPro" id="IPR000960">
    <property type="entry name" value="Flavin_mOase"/>
</dbReference>
<accession>A0A4Y1YRY2</accession>
<dbReference type="GO" id="GO:0016174">
    <property type="term" value="F:NAD(P)H oxidase H2O2-forming activity"/>
    <property type="evidence" value="ECO:0007669"/>
    <property type="project" value="UniProtKB-EC"/>
</dbReference>
<evidence type="ECO:0000256" key="1">
    <source>
        <dbReference type="ARBA" id="ARBA00001974"/>
    </source>
</evidence>
<organism evidence="35 36">
    <name type="scientific">Nitrosomonas stercoris</name>
    <dbReference type="NCBI Taxonomy" id="1444684"/>
    <lineage>
        <taxon>Bacteria</taxon>
        <taxon>Pseudomonadati</taxon>
        <taxon>Pseudomonadota</taxon>
        <taxon>Betaproteobacteria</taxon>
        <taxon>Nitrosomonadales</taxon>
        <taxon>Nitrosomonadaceae</taxon>
        <taxon>Nitrosomonas</taxon>
    </lineage>
</organism>
<evidence type="ECO:0000256" key="10">
    <source>
        <dbReference type="ARBA" id="ARBA00022692"/>
    </source>
</evidence>
<dbReference type="PRINTS" id="PR01125">
    <property type="entry name" value="FMOXYGENASE5"/>
</dbReference>
<evidence type="ECO:0000256" key="31">
    <source>
        <dbReference type="ARBA" id="ARBA00048990"/>
    </source>
</evidence>
<keyword evidence="13" id="KW-0492">Microsome</keyword>
<evidence type="ECO:0000256" key="25">
    <source>
        <dbReference type="ARBA" id="ARBA00047574"/>
    </source>
</evidence>
<evidence type="ECO:0000256" key="18">
    <source>
        <dbReference type="ARBA" id="ARBA00023098"/>
    </source>
</evidence>
<reference evidence="35 36" key="1">
    <citation type="submission" date="2019-06" db="EMBL/GenBank/DDBJ databases">
        <title>Nitrosomonas stercoris KYUHI-S whole genome shotgun sequence.</title>
        <authorList>
            <person name="Nakagawa T."/>
            <person name="Tsuchiya Y."/>
            <person name="Takahashi R."/>
        </authorList>
    </citation>
    <scope>NUCLEOTIDE SEQUENCE [LARGE SCALE GENOMIC DNA]</scope>
    <source>
        <strain evidence="35 36">KYUHI-S</strain>
        <plasmid evidence="36">1 dna</plasmid>
    </source>
</reference>
<dbReference type="FunFam" id="3.50.50.60:FF:000159">
    <property type="entry name" value="Dimethylaniline monooxygenase [N-oxide-forming]"/>
    <property type="match status" value="1"/>
</dbReference>
<evidence type="ECO:0000256" key="4">
    <source>
        <dbReference type="ARBA" id="ARBA00009183"/>
    </source>
</evidence>
<evidence type="ECO:0000256" key="11">
    <source>
        <dbReference type="ARBA" id="ARBA00022824"/>
    </source>
</evidence>
<dbReference type="KEGG" id="nst:Nstercoris_02300"/>
<comment type="catalytic activity">
    <reaction evidence="26">
        <text>sulcatone + NADPH + O2 + H(+) = 4-methylpent-3-en-1-yl acetate + NADP(+) + H2O</text>
        <dbReference type="Rhea" id="RHEA:54864"/>
        <dbReference type="ChEBI" id="CHEBI:15377"/>
        <dbReference type="ChEBI" id="CHEBI:15378"/>
        <dbReference type="ChEBI" id="CHEBI:15379"/>
        <dbReference type="ChEBI" id="CHEBI:16310"/>
        <dbReference type="ChEBI" id="CHEBI:57783"/>
        <dbReference type="ChEBI" id="CHEBI:58349"/>
        <dbReference type="ChEBI" id="CHEBI:138373"/>
    </reaction>
    <physiologicalReaction direction="left-to-right" evidence="26">
        <dbReference type="Rhea" id="RHEA:54865"/>
    </physiologicalReaction>
</comment>
<evidence type="ECO:0000256" key="13">
    <source>
        <dbReference type="ARBA" id="ARBA00022848"/>
    </source>
</evidence>
<keyword evidence="35" id="KW-0614">Plasmid</keyword>
<evidence type="ECO:0000256" key="23">
    <source>
        <dbReference type="ARBA" id="ARBA00045722"/>
    </source>
</evidence>
<comment type="catalytic activity">
    <reaction evidence="24">
        <text>hexan-3-one + NADPH + O2 + H(+) = propyl propanoate + NADP(+) + H2O</text>
        <dbReference type="Rhea" id="RHEA:54848"/>
        <dbReference type="ChEBI" id="CHEBI:15377"/>
        <dbReference type="ChEBI" id="CHEBI:15378"/>
        <dbReference type="ChEBI" id="CHEBI:15379"/>
        <dbReference type="ChEBI" id="CHEBI:57783"/>
        <dbReference type="ChEBI" id="CHEBI:58349"/>
        <dbReference type="ChEBI" id="CHEBI:89828"/>
        <dbReference type="ChEBI" id="CHEBI:89891"/>
    </reaction>
    <physiologicalReaction direction="left-to-right" evidence="24">
        <dbReference type="Rhea" id="RHEA:54849"/>
    </physiologicalReaction>
</comment>
<evidence type="ECO:0000256" key="17">
    <source>
        <dbReference type="ARBA" id="ARBA00023033"/>
    </source>
</evidence>
<evidence type="ECO:0000256" key="7">
    <source>
        <dbReference type="ARBA" id="ARBA00022481"/>
    </source>
</evidence>
<comment type="catalytic activity">
    <reaction evidence="29">
        <text>octan-3-one + NADPH + O2 + H(+) = ethyl hexanoate + NADP(+) + H2O</text>
        <dbReference type="Rhea" id="RHEA:54856"/>
        <dbReference type="ChEBI" id="CHEBI:15377"/>
        <dbReference type="ChEBI" id="CHEBI:15378"/>
        <dbReference type="ChEBI" id="CHEBI:15379"/>
        <dbReference type="ChEBI" id="CHEBI:57783"/>
        <dbReference type="ChEBI" id="CHEBI:58349"/>
        <dbReference type="ChEBI" id="CHEBI:80946"/>
        <dbReference type="ChEBI" id="CHEBI:86055"/>
    </reaction>
    <physiologicalReaction direction="left-to-right" evidence="29">
        <dbReference type="Rhea" id="RHEA:54857"/>
    </physiologicalReaction>
</comment>
<comment type="catalytic activity">
    <reaction evidence="31">
        <text>heptan-4-one + NADPH + O2 + H(+) = propyl butanoate + NADP(+) + H2O</text>
        <dbReference type="Rhea" id="RHEA:54852"/>
        <dbReference type="ChEBI" id="CHEBI:15377"/>
        <dbReference type="ChEBI" id="CHEBI:15378"/>
        <dbReference type="ChEBI" id="CHEBI:15379"/>
        <dbReference type="ChEBI" id="CHEBI:57783"/>
        <dbReference type="ChEBI" id="CHEBI:58349"/>
        <dbReference type="ChEBI" id="CHEBI:89484"/>
        <dbReference type="ChEBI" id="CHEBI:89719"/>
    </reaction>
    <physiologicalReaction direction="left-to-right" evidence="31">
        <dbReference type="Rhea" id="RHEA:54853"/>
    </physiologicalReaction>
</comment>
<comment type="function">
    <text evidence="23">Acts as a Baeyer-Villiger monooxygenase on a broad range of substrates. Catalyzes the insertion of an oxygen atom into a carbon-carbon bond adjacent to a carbonyl, which converts ketones to esters. Active on diverse carbonyl compounds, whereas soft nucleophiles are mostly non- or poorly reactive. In contrast with other forms of FMO it is non- or poorly active on 'classical' substrates such as drugs, pesticides, and dietary components containing soft nucleophilic heteroatoms. Able to oxidize drug molecules bearing a carbonyl group on an aliphatic chain, such as nabumetone and pentoxifylline. Also, in the absence of substrates, shows slow but yet significant NADPH oxidase activity. Acts as a positive modulator of cholesterol biosynthesis as well as glucose homeostasis, promoting metabolic aging via pleiotropic effects.</text>
</comment>
<evidence type="ECO:0000256" key="29">
    <source>
        <dbReference type="ARBA" id="ARBA00048459"/>
    </source>
</evidence>
<evidence type="ECO:0000313" key="35">
    <source>
        <dbReference type="EMBL" id="BBL36021.1"/>
    </source>
</evidence>
<dbReference type="GO" id="GO:0006629">
    <property type="term" value="P:lipid metabolic process"/>
    <property type="evidence" value="ECO:0007669"/>
    <property type="project" value="UniProtKB-KW"/>
</dbReference>
<evidence type="ECO:0000256" key="8">
    <source>
        <dbReference type="ARBA" id="ARBA00022553"/>
    </source>
</evidence>
<dbReference type="AlphaFoldDB" id="A0A4Y1YRY2"/>
<evidence type="ECO:0000256" key="20">
    <source>
        <dbReference type="ARBA" id="ARBA00029728"/>
    </source>
</evidence>